<dbReference type="AlphaFoldDB" id="A0A423W220"/>
<evidence type="ECO:0000313" key="2">
    <source>
        <dbReference type="EMBL" id="ROV97343.1"/>
    </source>
</evidence>
<dbReference type="EMBL" id="LKEA01000029">
    <property type="protein sequence ID" value="ROV97343.1"/>
    <property type="molecule type" value="Genomic_DNA"/>
</dbReference>
<dbReference type="Proteomes" id="UP000283895">
    <property type="component" value="Unassembled WGS sequence"/>
</dbReference>
<organism evidence="2 3">
    <name type="scientific">Cytospora schulzeri</name>
    <dbReference type="NCBI Taxonomy" id="448051"/>
    <lineage>
        <taxon>Eukaryota</taxon>
        <taxon>Fungi</taxon>
        <taxon>Dikarya</taxon>
        <taxon>Ascomycota</taxon>
        <taxon>Pezizomycotina</taxon>
        <taxon>Sordariomycetes</taxon>
        <taxon>Sordariomycetidae</taxon>
        <taxon>Diaporthales</taxon>
        <taxon>Cytosporaceae</taxon>
        <taxon>Cytospora</taxon>
    </lineage>
</organism>
<sequence>MEDEGPYGPAVLLVVSNRDEGTPPSVVPPHRELDGTEMVTIELETPEDGIGGTKMPRGSRQRQSSIPATVAWDATTW</sequence>
<evidence type="ECO:0000256" key="1">
    <source>
        <dbReference type="SAM" id="MobiDB-lite"/>
    </source>
</evidence>
<reference evidence="2 3" key="1">
    <citation type="submission" date="2015-09" db="EMBL/GenBank/DDBJ databases">
        <title>Host preference determinants of Valsa canker pathogens revealed by comparative genomics.</title>
        <authorList>
            <person name="Yin Z."/>
            <person name="Huang L."/>
        </authorList>
    </citation>
    <scope>NUCLEOTIDE SEQUENCE [LARGE SCALE GENOMIC DNA]</scope>
    <source>
        <strain evidence="2 3">03-1</strain>
    </source>
</reference>
<protein>
    <submittedName>
        <fullName evidence="2">Uncharacterized protein</fullName>
    </submittedName>
</protein>
<accession>A0A423W220</accession>
<feature type="region of interest" description="Disordered" evidence="1">
    <location>
        <begin position="45"/>
        <end position="77"/>
    </location>
</feature>
<comment type="caution">
    <text evidence="2">The sequence shown here is derived from an EMBL/GenBank/DDBJ whole genome shotgun (WGS) entry which is preliminary data.</text>
</comment>
<proteinExistence type="predicted"/>
<keyword evidence="3" id="KW-1185">Reference proteome</keyword>
<name>A0A423W220_9PEZI</name>
<evidence type="ECO:0000313" key="3">
    <source>
        <dbReference type="Proteomes" id="UP000283895"/>
    </source>
</evidence>
<gene>
    <name evidence="2" type="ORF">VMCG_06880</name>
</gene>